<feature type="DNA-binding region" description="OmpR/PhoB-type" evidence="7">
    <location>
        <begin position="125"/>
        <end position="223"/>
    </location>
</feature>
<dbReference type="Pfam" id="PF00072">
    <property type="entry name" value="Response_reg"/>
    <property type="match status" value="1"/>
</dbReference>
<evidence type="ECO:0000256" key="4">
    <source>
        <dbReference type="ARBA" id="ARBA00023125"/>
    </source>
</evidence>
<sequence length="224" mass="25293">MQVLIIEDEQRVADFLARGLKAEGYFPSVVNDGAEALHAIRTQQPALVILDRMLPNLDGLTICQLIRAQQLPVRILMLSALGDTAERVRGLTSGADDYLVKPFAFEELLARLNNLANRQSGAAQRNCLRFAEIELDLDLRQVRRAGELVNLTARELNLLELLMRNPQKVLSRERILANVWSMNEDPLTNVVDVYIRRLRNKLDKGHAVGYVRTLRGTGYYLSSD</sequence>
<keyword evidence="1 6" id="KW-0597">Phosphoprotein</keyword>
<evidence type="ECO:0000256" key="2">
    <source>
        <dbReference type="ARBA" id="ARBA00023012"/>
    </source>
</evidence>
<dbReference type="PROSITE" id="PS51755">
    <property type="entry name" value="OMPR_PHOB"/>
    <property type="match status" value="1"/>
</dbReference>
<evidence type="ECO:0000256" key="1">
    <source>
        <dbReference type="ARBA" id="ARBA00022553"/>
    </source>
</evidence>
<protein>
    <submittedName>
        <fullName evidence="10">Response regulator transcription factor</fullName>
    </submittedName>
</protein>
<dbReference type="EMBL" id="JBHLXP010000001">
    <property type="protein sequence ID" value="MFC0047978.1"/>
    <property type="molecule type" value="Genomic_DNA"/>
</dbReference>
<dbReference type="PANTHER" id="PTHR48111:SF22">
    <property type="entry name" value="REGULATOR OF RPOS"/>
    <property type="match status" value="1"/>
</dbReference>
<evidence type="ECO:0000313" key="11">
    <source>
        <dbReference type="Proteomes" id="UP001589813"/>
    </source>
</evidence>
<evidence type="ECO:0000313" key="10">
    <source>
        <dbReference type="EMBL" id="MFC0047978.1"/>
    </source>
</evidence>
<dbReference type="InterPro" id="IPR011006">
    <property type="entry name" value="CheY-like_superfamily"/>
</dbReference>
<dbReference type="Gene3D" id="6.10.250.690">
    <property type="match status" value="1"/>
</dbReference>
<reference evidence="10 11" key="1">
    <citation type="submission" date="2024-09" db="EMBL/GenBank/DDBJ databases">
        <authorList>
            <person name="Sun Q."/>
            <person name="Mori K."/>
        </authorList>
    </citation>
    <scope>NUCLEOTIDE SEQUENCE [LARGE SCALE GENOMIC DNA]</scope>
    <source>
        <strain evidence="10 11">KCTC 23315</strain>
    </source>
</reference>
<keyword evidence="2" id="KW-0902">Two-component regulatory system</keyword>
<evidence type="ECO:0000256" key="6">
    <source>
        <dbReference type="PROSITE-ProRule" id="PRU00169"/>
    </source>
</evidence>
<organism evidence="10 11">
    <name type="scientific">Rheinheimera tilapiae</name>
    <dbReference type="NCBI Taxonomy" id="875043"/>
    <lineage>
        <taxon>Bacteria</taxon>
        <taxon>Pseudomonadati</taxon>
        <taxon>Pseudomonadota</taxon>
        <taxon>Gammaproteobacteria</taxon>
        <taxon>Chromatiales</taxon>
        <taxon>Chromatiaceae</taxon>
        <taxon>Rheinheimera</taxon>
    </lineage>
</organism>
<feature type="modified residue" description="4-aspartylphosphate" evidence="6">
    <location>
        <position position="51"/>
    </location>
</feature>
<dbReference type="RefSeq" id="WP_377241730.1">
    <property type="nucleotide sequence ID" value="NZ_JBHLXP010000001.1"/>
</dbReference>
<gene>
    <name evidence="10" type="ORF">ACFFJP_06725</name>
</gene>
<keyword evidence="4 7" id="KW-0238">DNA-binding</keyword>
<keyword evidence="11" id="KW-1185">Reference proteome</keyword>
<evidence type="ECO:0000256" key="3">
    <source>
        <dbReference type="ARBA" id="ARBA00023015"/>
    </source>
</evidence>
<evidence type="ECO:0000256" key="7">
    <source>
        <dbReference type="PROSITE-ProRule" id="PRU01091"/>
    </source>
</evidence>
<dbReference type="InterPro" id="IPR036388">
    <property type="entry name" value="WH-like_DNA-bd_sf"/>
</dbReference>
<dbReference type="Gene3D" id="1.10.10.10">
    <property type="entry name" value="Winged helix-like DNA-binding domain superfamily/Winged helix DNA-binding domain"/>
    <property type="match status" value="1"/>
</dbReference>
<proteinExistence type="predicted"/>
<comment type="caution">
    <text evidence="10">The sequence shown here is derived from an EMBL/GenBank/DDBJ whole genome shotgun (WGS) entry which is preliminary data.</text>
</comment>
<dbReference type="InterPro" id="IPR039420">
    <property type="entry name" value="WalR-like"/>
</dbReference>
<dbReference type="InterPro" id="IPR001867">
    <property type="entry name" value="OmpR/PhoB-type_DNA-bd"/>
</dbReference>
<dbReference type="InterPro" id="IPR001789">
    <property type="entry name" value="Sig_transdc_resp-reg_receiver"/>
</dbReference>
<dbReference type="CDD" id="cd17574">
    <property type="entry name" value="REC_OmpR"/>
    <property type="match status" value="1"/>
</dbReference>
<feature type="domain" description="Response regulatory" evidence="8">
    <location>
        <begin position="2"/>
        <end position="116"/>
    </location>
</feature>
<dbReference type="SMART" id="SM00862">
    <property type="entry name" value="Trans_reg_C"/>
    <property type="match status" value="1"/>
</dbReference>
<evidence type="ECO:0000256" key="5">
    <source>
        <dbReference type="ARBA" id="ARBA00023163"/>
    </source>
</evidence>
<evidence type="ECO:0000259" key="9">
    <source>
        <dbReference type="PROSITE" id="PS51755"/>
    </source>
</evidence>
<dbReference type="Pfam" id="PF00486">
    <property type="entry name" value="Trans_reg_C"/>
    <property type="match status" value="1"/>
</dbReference>
<name>A0ABV6BEP3_9GAMM</name>
<dbReference type="Gene3D" id="3.40.50.2300">
    <property type="match status" value="1"/>
</dbReference>
<dbReference type="CDD" id="cd00383">
    <property type="entry name" value="trans_reg_C"/>
    <property type="match status" value="1"/>
</dbReference>
<dbReference type="PANTHER" id="PTHR48111">
    <property type="entry name" value="REGULATOR OF RPOS"/>
    <property type="match status" value="1"/>
</dbReference>
<keyword evidence="5" id="KW-0804">Transcription</keyword>
<keyword evidence="3" id="KW-0805">Transcription regulation</keyword>
<accession>A0ABV6BEP3</accession>
<dbReference type="SMART" id="SM00448">
    <property type="entry name" value="REC"/>
    <property type="match status" value="1"/>
</dbReference>
<dbReference type="PROSITE" id="PS50110">
    <property type="entry name" value="RESPONSE_REGULATORY"/>
    <property type="match status" value="1"/>
</dbReference>
<feature type="domain" description="OmpR/PhoB-type" evidence="9">
    <location>
        <begin position="125"/>
        <end position="223"/>
    </location>
</feature>
<dbReference type="Proteomes" id="UP001589813">
    <property type="component" value="Unassembled WGS sequence"/>
</dbReference>
<dbReference type="SUPFAM" id="SSF52172">
    <property type="entry name" value="CheY-like"/>
    <property type="match status" value="1"/>
</dbReference>
<evidence type="ECO:0000259" key="8">
    <source>
        <dbReference type="PROSITE" id="PS50110"/>
    </source>
</evidence>